<accession>A0A2L0EK07</accession>
<evidence type="ECO:0000313" key="1">
    <source>
        <dbReference type="EMBL" id="AUX39632.1"/>
    </source>
</evidence>
<organism evidence="1 2">
    <name type="scientific">Sorangium cellulosum</name>
    <name type="common">Polyangium cellulosum</name>
    <dbReference type="NCBI Taxonomy" id="56"/>
    <lineage>
        <taxon>Bacteria</taxon>
        <taxon>Pseudomonadati</taxon>
        <taxon>Myxococcota</taxon>
        <taxon>Polyangia</taxon>
        <taxon>Polyangiales</taxon>
        <taxon>Polyangiaceae</taxon>
        <taxon>Sorangium</taxon>
    </lineage>
</organism>
<gene>
    <name evidence="1" type="ORF">SOCE26_010270</name>
</gene>
<dbReference type="Proteomes" id="UP000238348">
    <property type="component" value="Chromosome"/>
</dbReference>
<sequence length="42" mass="4094">MCGQAGRAGGLAGAVYGRARAADCPGSYLPPIAAAMPDCNVL</sequence>
<dbReference type="AlphaFoldDB" id="A0A2L0EK07"/>
<evidence type="ECO:0000313" key="2">
    <source>
        <dbReference type="Proteomes" id="UP000238348"/>
    </source>
</evidence>
<dbReference type="EMBL" id="CP012673">
    <property type="protein sequence ID" value="AUX39632.1"/>
    <property type="molecule type" value="Genomic_DNA"/>
</dbReference>
<reference evidence="1 2" key="1">
    <citation type="submission" date="2015-09" db="EMBL/GenBank/DDBJ databases">
        <title>Sorangium comparison.</title>
        <authorList>
            <person name="Zaburannyi N."/>
            <person name="Bunk B."/>
            <person name="Overmann J."/>
            <person name="Mueller R."/>
        </authorList>
    </citation>
    <scope>NUCLEOTIDE SEQUENCE [LARGE SCALE GENOMIC DNA]</scope>
    <source>
        <strain evidence="1 2">So ce26</strain>
    </source>
</reference>
<proteinExistence type="predicted"/>
<protein>
    <submittedName>
        <fullName evidence="1">Uncharacterized protein</fullName>
    </submittedName>
</protein>
<name>A0A2L0EK07_SORCE</name>